<dbReference type="AlphaFoldDB" id="A0A849AAC5"/>
<evidence type="ECO:0000313" key="6">
    <source>
        <dbReference type="EMBL" id="NNG36546.1"/>
    </source>
</evidence>
<reference evidence="6 7" key="1">
    <citation type="submission" date="2020-05" db="EMBL/GenBank/DDBJ databases">
        <title>Nakamurella sp. DB0629 isolated from air conditioner.</title>
        <authorList>
            <person name="Kim D.H."/>
            <person name="Kim D.-U."/>
        </authorList>
    </citation>
    <scope>NUCLEOTIDE SEQUENCE [LARGE SCALE GENOMIC DNA]</scope>
    <source>
        <strain evidence="6 7">DB0629</strain>
    </source>
</reference>
<keyword evidence="1" id="KW-0678">Repressor</keyword>
<organism evidence="6 7">
    <name type="scientific">Nakamurella aerolata</name>
    <dbReference type="NCBI Taxonomy" id="1656892"/>
    <lineage>
        <taxon>Bacteria</taxon>
        <taxon>Bacillati</taxon>
        <taxon>Actinomycetota</taxon>
        <taxon>Actinomycetes</taxon>
        <taxon>Nakamurellales</taxon>
        <taxon>Nakamurellaceae</taxon>
        <taxon>Nakamurella</taxon>
    </lineage>
</organism>
<dbReference type="PANTHER" id="PTHR30204">
    <property type="entry name" value="REDOX-CYCLING DRUG-SENSING TRANSCRIPTIONAL ACTIVATOR SOXR"/>
    <property type="match status" value="1"/>
</dbReference>
<evidence type="ECO:0000256" key="3">
    <source>
        <dbReference type="ARBA" id="ARBA00023125"/>
    </source>
</evidence>
<dbReference type="PRINTS" id="PR00040">
    <property type="entry name" value="HTHMERR"/>
</dbReference>
<dbReference type="SUPFAM" id="SSF46955">
    <property type="entry name" value="Putative DNA-binding domain"/>
    <property type="match status" value="1"/>
</dbReference>
<evidence type="ECO:0000256" key="1">
    <source>
        <dbReference type="ARBA" id="ARBA00022491"/>
    </source>
</evidence>
<proteinExistence type="predicted"/>
<dbReference type="GO" id="GO:0003700">
    <property type="term" value="F:DNA-binding transcription factor activity"/>
    <property type="evidence" value="ECO:0007669"/>
    <property type="project" value="InterPro"/>
</dbReference>
<evidence type="ECO:0000259" key="5">
    <source>
        <dbReference type="PROSITE" id="PS50937"/>
    </source>
</evidence>
<name>A0A849AAC5_9ACTN</name>
<dbReference type="InterPro" id="IPR000551">
    <property type="entry name" value="MerR-type_HTH_dom"/>
</dbReference>
<dbReference type="Pfam" id="PF13411">
    <property type="entry name" value="MerR_1"/>
    <property type="match status" value="1"/>
</dbReference>
<feature type="domain" description="HTH merR-type" evidence="5">
    <location>
        <begin position="1"/>
        <end position="68"/>
    </location>
</feature>
<protein>
    <submittedName>
        <fullName evidence="6">MerR family transcriptional regulator</fullName>
    </submittedName>
</protein>
<dbReference type="RefSeq" id="WP_171200245.1">
    <property type="nucleotide sequence ID" value="NZ_JABEND010000007.1"/>
</dbReference>
<keyword evidence="7" id="KW-1185">Reference proteome</keyword>
<gene>
    <name evidence="6" type="ORF">HKD39_12665</name>
</gene>
<sequence length="115" mass="12731">MQVAELARRAGASPRSIRHYDRAQLLSSRRLANGYRVFDEAAVDEVRRLRSLLAAGLSLADISTIRPCLDPDGSVQPCAVARRVLREHADRLRARIAADRRTLKLLQEKLSASAG</sequence>
<keyword evidence="3" id="KW-0238">DNA-binding</keyword>
<accession>A0A849AAC5</accession>
<dbReference type="InterPro" id="IPR047057">
    <property type="entry name" value="MerR_fam"/>
</dbReference>
<keyword evidence="2" id="KW-0805">Transcription regulation</keyword>
<evidence type="ECO:0000256" key="4">
    <source>
        <dbReference type="ARBA" id="ARBA00023163"/>
    </source>
</evidence>
<comment type="caution">
    <text evidence="6">The sequence shown here is derived from an EMBL/GenBank/DDBJ whole genome shotgun (WGS) entry which is preliminary data.</text>
</comment>
<evidence type="ECO:0000313" key="7">
    <source>
        <dbReference type="Proteomes" id="UP000562984"/>
    </source>
</evidence>
<dbReference type="PANTHER" id="PTHR30204:SF69">
    <property type="entry name" value="MERR-FAMILY TRANSCRIPTIONAL REGULATOR"/>
    <property type="match status" value="1"/>
</dbReference>
<keyword evidence="4" id="KW-0804">Transcription</keyword>
<evidence type="ECO:0000256" key="2">
    <source>
        <dbReference type="ARBA" id="ARBA00023015"/>
    </source>
</evidence>
<dbReference type="Proteomes" id="UP000562984">
    <property type="component" value="Unassembled WGS sequence"/>
</dbReference>
<dbReference type="GO" id="GO:0003677">
    <property type="term" value="F:DNA binding"/>
    <property type="evidence" value="ECO:0007669"/>
    <property type="project" value="UniProtKB-KW"/>
</dbReference>
<dbReference type="SMART" id="SM00422">
    <property type="entry name" value="HTH_MERR"/>
    <property type="match status" value="1"/>
</dbReference>
<dbReference type="Gene3D" id="1.10.1660.10">
    <property type="match status" value="1"/>
</dbReference>
<dbReference type="EMBL" id="JABEND010000007">
    <property type="protein sequence ID" value="NNG36546.1"/>
    <property type="molecule type" value="Genomic_DNA"/>
</dbReference>
<dbReference type="InterPro" id="IPR009061">
    <property type="entry name" value="DNA-bd_dom_put_sf"/>
</dbReference>
<dbReference type="PROSITE" id="PS50937">
    <property type="entry name" value="HTH_MERR_2"/>
    <property type="match status" value="1"/>
</dbReference>